<evidence type="ECO:0000313" key="2">
    <source>
        <dbReference type="Proteomes" id="UP000070035"/>
    </source>
</evidence>
<dbReference type="EMBL" id="LHXY01000037">
    <property type="protein sequence ID" value="KXB01462.1"/>
    <property type="molecule type" value="Genomic_DNA"/>
</dbReference>
<organism evidence="1 2">
    <name type="scientific">candidate division MSBL1 archaeon SCGC-AAA261F17</name>
    <dbReference type="NCBI Taxonomy" id="1698274"/>
    <lineage>
        <taxon>Archaea</taxon>
        <taxon>Methanobacteriati</taxon>
        <taxon>Methanobacteriota</taxon>
        <taxon>candidate division MSBL1</taxon>
    </lineage>
</organism>
<gene>
    <name evidence="1" type="ORF">AKJ44_02505</name>
</gene>
<name>A0A133V4U0_9EURY</name>
<sequence length="78" mass="9224">MIAPSCRLNIDRFFKVFHWRTRDGDPWIVINFSTGRFSAYNPLFPMRLTEENRSEEGFVSGERTRLNCVVNQKRIGEN</sequence>
<accession>A0A133V4U0</accession>
<comment type="caution">
    <text evidence="1">The sequence shown here is derived from an EMBL/GenBank/DDBJ whole genome shotgun (WGS) entry which is preliminary data.</text>
</comment>
<proteinExistence type="predicted"/>
<keyword evidence="2" id="KW-1185">Reference proteome</keyword>
<protein>
    <submittedName>
        <fullName evidence="1">Uncharacterized protein</fullName>
    </submittedName>
</protein>
<reference evidence="1 2" key="1">
    <citation type="journal article" date="2016" name="Sci. Rep.">
        <title>Metabolic traits of an uncultured archaeal lineage -MSBL1- from brine pools of the Red Sea.</title>
        <authorList>
            <person name="Mwirichia R."/>
            <person name="Alam I."/>
            <person name="Rashid M."/>
            <person name="Vinu M."/>
            <person name="Ba-Alawi W."/>
            <person name="Anthony Kamau A."/>
            <person name="Kamanda Ngugi D."/>
            <person name="Goker M."/>
            <person name="Klenk H.P."/>
            <person name="Bajic V."/>
            <person name="Stingl U."/>
        </authorList>
    </citation>
    <scope>NUCLEOTIDE SEQUENCE [LARGE SCALE GENOMIC DNA]</scope>
    <source>
        <strain evidence="1">SCGC-AAA261F17</strain>
    </source>
</reference>
<dbReference type="AlphaFoldDB" id="A0A133V4U0"/>
<evidence type="ECO:0000313" key="1">
    <source>
        <dbReference type="EMBL" id="KXB01462.1"/>
    </source>
</evidence>
<dbReference type="Proteomes" id="UP000070035">
    <property type="component" value="Unassembled WGS sequence"/>
</dbReference>